<evidence type="ECO:0000259" key="9">
    <source>
        <dbReference type="PROSITE" id="PS51202"/>
    </source>
</evidence>
<dbReference type="InterPro" id="IPR006512">
    <property type="entry name" value="YidE_YbjL"/>
</dbReference>
<evidence type="ECO:0000256" key="2">
    <source>
        <dbReference type="ARBA" id="ARBA00009854"/>
    </source>
</evidence>
<dbReference type="AlphaFoldDB" id="A0A3Q9GH41"/>
<keyword evidence="7 8" id="KW-0472">Membrane</keyword>
<feature type="transmembrane region" description="Helical" evidence="8">
    <location>
        <begin position="12"/>
        <end position="29"/>
    </location>
</feature>
<evidence type="ECO:0000256" key="8">
    <source>
        <dbReference type="SAM" id="Phobius"/>
    </source>
</evidence>
<evidence type="ECO:0000256" key="7">
    <source>
        <dbReference type="ARBA" id="ARBA00023136"/>
    </source>
</evidence>
<comment type="similarity">
    <text evidence="2">Belongs to the AAE transporter (TC 2.A.81) family.</text>
</comment>
<evidence type="ECO:0000256" key="5">
    <source>
        <dbReference type="ARBA" id="ARBA00022692"/>
    </source>
</evidence>
<dbReference type="GO" id="GO:0008324">
    <property type="term" value="F:monoatomic cation transmembrane transporter activity"/>
    <property type="evidence" value="ECO:0007669"/>
    <property type="project" value="InterPro"/>
</dbReference>
<dbReference type="Pfam" id="PF06826">
    <property type="entry name" value="Asp-Al_Ex"/>
    <property type="match status" value="2"/>
</dbReference>
<evidence type="ECO:0000256" key="3">
    <source>
        <dbReference type="ARBA" id="ARBA00022448"/>
    </source>
</evidence>
<sequence>MTAVFEFLSSQTVLLAFFLVGLGMLFGHIKVKGVSLGAAAVLFVAIGVSAWGTSMGINVIVPHEIGHMGLALFAFAIGNNSGPSFFENVKKAVGPMGTLMLLYLLVAGVGYAVGKYVFGMDIALIAGAFAGAVTNTPALAAAGEAAGDPATATVGYSITYLFGVIGMMIAAAAALRKASEDTDKPEPVTHMNLRVDRDDSPRLGELIGLLKKPVEVSRMRRGETGPIWIPTRNDVLEKGDLLTVVGSVAELEQLEELVGHRSSHSLRADRRYLDFRRITVSNPKIAGMTIADIDEELSAKFGATASRVRRGDADMLAIPGFMLEMGDRVRVIGPTSNMKAISKYFGDSSKGLTDINPVILGLGIALGMAIGAIRIPLPGGSTFAMGAAAGALIVGLILGRVGRVGKQITALPNTTCAVLAEIGLLLFLAQAGTNAGSQILVAFSSGAWIQILLLGVVITSLLALGLYMTMRAIFKIGGTQLSGMLAGAQTQPAVLAFANTRTGADPRVALGYALVYPAAMIGKILVATVLGSLP</sequence>
<dbReference type="NCBIfam" id="TIGR01625">
    <property type="entry name" value="YidE_YbjL_dupl"/>
    <property type="match status" value="2"/>
</dbReference>
<keyword evidence="6 8" id="KW-1133">Transmembrane helix</keyword>
<evidence type="ECO:0000313" key="10">
    <source>
        <dbReference type="EMBL" id="AZR07662.1"/>
    </source>
</evidence>
<dbReference type="PANTHER" id="PTHR30445:SF3">
    <property type="entry name" value="TRANSPORT PROTEIN YIDE-RELATED"/>
    <property type="match status" value="1"/>
</dbReference>
<evidence type="ECO:0000313" key="11">
    <source>
        <dbReference type="Proteomes" id="UP000275951"/>
    </source>
</evidence>
<keyword evidence="5 8" id="KW-0812">Transmembrane</keyword>
<comment type="subcellular location">
    <subcellularLocation>
        <location evidence="1">Cell membrane</location>
        <topology evidence="1">Multi-pass membrane protein</topology>
    </subcellularLocation>
</comment>
<feature type="transmembrane region" description="Helical" evidence="8">
    <location>
        <begin position="35"/>
        <end position="61"/>
    </location>
</feature>
<evidence type="ECO:0000256" key="6">
    <source>
        <dbReference type="ARBA" id="ARBA00022989"/>
    </source>
</evidence>
<dbReference type="InterPro" id="IPR006037">
    <property type="entry name" value="RCK_C"/>
</dbReference>
<reference evidence="10 11" key="1">
    <citation type="submission" date="2018-11" db="EMBL/GenBank/DDBJ databases">
        <title>Multidrug-resistant genes are associated with an 42-kb island TGI1 carrying a complex class 1 integron in a Trueperella pyogenes.</title>
        <authorList>
            <person name="Dong W."/>
        </authorList>
    </citation>
    <scope>NUCLEOTIDE SEQUENCE [LARGE SCALE GENOMIC DNA]</scope>
    <source>
        <strain evidence="10 11">TP4</strain>
    </source>
</reference>
<accession>A0A3Q9GH41</accession>
<dbReference type="RefSeq" id="WP_039662755.1">
    <property type="nucleotide sequence ID" value="NZ_CP033905.1"/>
</dbReference>
<dbReference type="Pfam" id="PF02080">
    <property type="entry name" value="TrkA_C"/>
    <property type="match status" value="1"/>
</dbReference>
<protein>
    <submittedName>
        <fullName evidence="10">Transporter</fullName>
    </submittedName>
</protein>
<feature type="transmembrane region" description="Helical" evidence="8">
    <location>
        <begin position="358"/>
        <end position="377"/>
    </location>
</feature>
<dbReference type="GO" id="GO:0005886">
    <property type="term" value="C:plasma membrane"/>
    <property type="evidence" value="ECO:0007669"/>
    <property type="project" value="UniProtKB-SubCell"/>
</dbReference>
<dbReference type="SUPFAM" id="SSF116726">
    <property type="entry name" value="TrkA C-terminal domain-like"/>
    <property type="match status" value="2"/>
</dbReference>
<evidence type="ECO:0000256" key="4">
    <source>
        <dbReference type="ARBA" id="ARBA00022475"/>
    </source>
</evidence>
<feature type="transmembrane region" description="Helical" evidence="8">
    <location>
        <begin position="122"/>
        <end position="142"/>
    </location>
</feature>
<gene>
    <name evidence="10" type="ORF">EBQ10_10455</name>
</gene>
<feature type="domain" description="RCK C-terminal" evidence="9">
    <location>
        <begin position="261"/>
        <end position="347"/>
    </location>
</feature>
<feature type="transmembrane region" description="Helical" evidence="8">
    <location>
        <begin position="448"/>
        <end position="467"/>
    </location>
</feature>
<keyword evidence="4" id="KW-1003">Cell membrane</keyword>
<dbReference type="Gene3D" id="3.30.70.1450">
    <property type="entry name" value="Regulator of K+ conductance, C-terminal domain"/>
    <property type="match status" value="2"/>
</dbReference>
<evidence type="ECO:0000256" key="1">
    <source>
        <dbReference type="ARBA" id="ARBA00004651"/>
    </source>
</evidence>
<feature type="transmembrane region" description="Helical" evidence="8">
    <location>
        <begin position="92"/>
        <end position="113"/>
    </location>
</feature>
<feature type="domain" description="RCK C-terminal" evidence="9">
    <location>
        <begin position="177"/>
        <end position="260"/>
    </location>
</feature>
<keyword evidence="3" id="KW-0813">Transport</keyword>
<name>A0A3Q9GH41_9ACTO</name>
<feature type="transmembrane region" description="Helical" evidence="8">
    <location>
        <begin position="509"/>
        <end position="533"/>
    </location>
</feature>
<dbReference type="InterPro" id="IPR036721">
    <property type="entry name" value="RCK_C_sf"/>
</dbReference>
<proteinExistence type="inferred from homology"/>
<dbReference type="PANTHER" id="PTHR30445">
    <property type="entry name" value="K(+)_H(+) ANTIPORTER SUBUNIT KHTT"/>
    <property type="match status" value="1"/>
</dbReference>
<dbReference type="PROSITE" id="PS51202">
    <property type="entry name" value="RCK_C"/>
    <property type="match status" value="2"/>
</dbReference>
<feature type="transmembrane region" description="Helical" evidence="8">
    <location>
        <begin position="383"/>
        <end position="401"/>
    </location>
</feature>
<dbReference type="GO" id="GO:0006813">
    <property type="term" value="P:potassium ion transport"/>
    <property type="evidence" value="ECO:0007669"/>
    <property type="project" value="InterPro"/>
</dbReference>
<feature type="transmembrane region" description="Helical" evidence="8">
    <location>
        <begin position="154"/>
        <end position="175"/>
    </location>
</feature>
<dbReference type="EMBL" id="CP033905">
    <property type="protein sequence ID" value="AZR07662.1"/>
    <property type="molecule type" value="Genomic_DNA"/>
</dbReference>
<dbReference type="Proteomes" id="UP000275951">
    <property type="component" value="Chromosome"/>
</dbReference>
<feature type="transmembrane region" description="Helical" evidence="8">
    <location>
        <begin position="408"/>
        <end position="428"/>
    </location>
</feature>
<dbReference type="InterPro" id="IPR050144">
    <property type="entry name" value="AAE_transporter"/>
</dbReference>
<organism evidence="10 11">
    <name type="scientific">Trueperella pyogenes</name>
    <dbReference type="NCBI Taxonomy" id="1661"/>
    <lineage>
        <taxon>Bacteria</taxon>
        <taxon>Bacillati</taxon>
        <taxon>Actinomycetota</taxon>
        <taxon>Actinomycetes</taxon>
        <taxon>Actinomycetales</taxon>
        <taxon>Actinomycetaceae</taxon>
        <taxon>Trueperella</taxon>
    </lineage>
</organism>